<dbReference type="STRING" id="7897.ENSLACP00000009126"/>
<dbReference type="RefSeq" id="XP_006010610.1">
    <property type="nucleotide sequence ID" value="XM_006010548.3"/>
</dbReference>
<feature type="region of interest" description="Disordered" evidence="1">
    <location>
        <begin position="1"/>
        <end position="87"/>
    </location>
</feature>
<dbReference type="GeneID" id="102351640"/>
<dbReference type="EMBL" id="AFYH01219994">
    <property type="status" value="NOT_ANNOTATED_CDS"/>
    <property type="molecule type" value="Genomic_DNA"/>
</dbReference>
<dbReference type="PROSITE" id="PS50174">
    <property type="entry name" value="G_PATCH"/>
    <property type="match status" value="1"/>
</dbReference>
<organism evidence="3 4">
    <name type="scientific">Latimeria chalumnae</name>
    <name type="common">Coelacanth</name>
    <dbReference type="NCBI Taxonomy" id="7897"/>
    <lineage>
        <taxon>Eukaryota</taxon>
        <taxon>Metazoa</taxon>
        <taxon>Chordata</taxon>
        <taxon>Craniata</taxon>
        <taxon>Vertebrata</taxon>
        <taxon>Euteleostomi</taxon>
        <taxon>Coelacanthiformes</taxon>
        <taxon>Coelacanthidae</taxon>
        <taxon>Latimeria</taxon>
    </lineage>
</organism>
<dbReference type="InterPro" id="IPR039146">
    <property type="entry name" value="GPANK1"/>
</dbReference>
<dbReference type="InterPro" id="IPR002110">
    <property type="entry name" value="Ankyrin_rpt"/>
</dbReference>
<dbReference type="CTD" id="7918"/>
<proteinExistence type="predicted"/>
<dbReference type="InterPro" id="IPR000467">
    <property type="entry name" value="G_patch_dom"/>
</dbReference>
<gene>
    <name evidence="3" type="primary">GPANK1</name>
</gene>
<dbReference type="AlphaFoldDB" id="H3AHK5"/>
<dbReference type="Proteomes" id="UP000008672">
    <property type="component" value="Unassembled WGS sequence"/>
</dbReference>
<dbReference type="GeneTree" id="ENSGT00390000003292"/>
<protein>
    <submittedName>
        <fullName evidence="3">G-patch domain and ankyrin repeats 1</fullName>
    </submittedName>
</protein>
<dbReference type="Ensembl" id="ENSLACT00000009195.1">
    <property type="protein sequence ID" value="ENSLACP00000009126.1"/>
    <property type="gene ID" value="ENSLACG00000008055.1"/>
</dbReference>
<dbReference type="Pfam" id="PF12796">
    <property type="entry name" value="Ank_2"/>
    <property type="match status" value="1"/>
</dbReference>
<dbReference type="SMART" id="SM00443">
    <property type="entry name" value="G_patch"/>
    <property type="match status" value="1"/>
</dbReference>
<evidence type="ECO:0000313" key="4">
    <source>
        <dbReference type="Proteomes" id="UP000008672"/>
    </source>
</evidence>
<dbReference type="eggNOG" id="KOG2384">
    <property type="taxonomic scope" value="Eukaryota"/>
</dbReference>
<dbReference type="KEGG" id="lcm:102351640"/>
<feature type="domain" description="G-patch" evidence="2">
    <location>
        <begin position="245"/>
        <end position="291"/>
    </location>
</feature>
<dbReference type="FunCoup" id="H3AHK5">
    <property type="interactions" value="1341"/>
</dbReference>
<reference evidence="3" key="2">
    <citation type="submission" date="2025-08" db="UniProtKB">
        <authorList>
            <consortium name="Ensembl"/>
        </authorList>
    </citation>
    <scope>IDENTIFICATION</scope>
</reference>
<dbReference type="SMART" id="SM00248">
    <property type="entry name" value="ANK"/>
    <property type="match status" value="2"/>
</dbReference>
<dbReference type="PANTHER" id="PTHR20923">
    <property type="entry name" value="BAT4 PROTEIN-RELATED"/>
    <property type="match status" value="1"/>
</dbReference>
<name>H3AHK5_LATCH</name>
<evidence type="ECO:0000313" key="3">
    <source>
        <dbReference type="Ensembl" id="ENSLACP00000009126.1"/>
    </source>
</evidence>
<dbReference type="SUPFAM" id="SSF48403">
    <property type="entry name" value="Ankyrin repeat"/>
    <property type="match status" value="1"/>
</dbReference>
<evidence type="ECO:0000256" key="1">
    <source>
        <dbReference type="SAM" id="MobiDB-lite"/>
    </source>
</evidence>
<reference evidence="4" key="1">
    <citation type="submission" date="2011-08" db="EMBL/GenBank/DDBJ databases">
        <title>The draft genome of Latimeria chalumnae.</title>
        <authorList>
            <person name="Di Palma F."/>
            <person name="Alfoldi J."/>
            <person name="Johnson J."/>
            <person name="Berlin A."/>
            <person name="Gnerre S."/>
            <person name="Jaffe D."/>
            <person name="MacCallum I."/>
            <person name="Young S."/>
            <person name="Walker B.J."/>
            <person name="Lander E."/>
            <person name="Lindblad-Toh K."/>
        </authorList>
    </citation>
    <scope>NUCLEOTIDE SEQUENCE [LARGE SCALE GENOMIC DNA]</scope>
    <source>
        <strain evidence="4">Wild caught</strain>
    </source>
</reference>
<dbReference type="OrthoDB" id="4735278at2759"/>
<dbReference type="OMA" id="QGWDQEH"/>
<dbReference type="Gene3D" id="1.25.40.20">
    <property type="entry name" value="Ankyrin repeat-containing domain"/>
    <property type="match status" value="1"/>
</dbReference>
<reference evidence="3" key="3">
    <citation type="submission" date="2025-09" db="UniProtKB">
        <authorList>
            <consortium name="Ensembl"/>
        </authorList>
    </citation>
    <scope>IDENTIFICATION</scope>
</reference>
<accession>H3AHK5</accession>
<evidence type="ECO:0000259" key="2">
    <source>
        <dbReference type="PROSITE" id="PS50174"/>
    </source>
</evidence>
<keyword evidence="4" id="KW-1185">Reference proteome</keyword>
<dbReference type="GO" id="GO:0003676">
    <property type="term" value="F:nucleic acid binding"/>
    <property type="evidence" value="ECO:0007669"/>
    <property type="project" value="InterPro"/>
</dbReference>
<dbReference type="PANTHER" id="PTHR20923:SF1">
    <property type="entry name" value="G PATCH DOMAIN AND ANKYRIN REPEAT-CONTAINING PROTEIN 1"/>
    <property type="match status" value="1"/>
</dbReference>
<dbReference type="InterPro" id="IPR036770">
    <property type="entry name" value="Ankyrin_rpt-contain_sf"/>
</dbReference>
<sequence>MNKIQLITFTRAKEKSDQWENGELQSRRTPHGNSGHTWSGEEAKNFYEGVLASRGGQSSETGQMRPAPRRKVKAERASTQWHQGPPPAVAGEVAERYGHQMLKSAQDGDLRKLRELIESGKCEVNFRDCYYWTAMMCAAYAGRAEAVRYLLRCGAAWVGVCESQGRDALDLAEEAGHIEVVQILQSCQLVQQEQQTRLHAPAERKHCEVCKTDYHEDTVEQHERSTIHLFNQSRGLTPTHYCIPENNVGYRLLVKEGWDRDSGLGPQGKGHKFPVKTVLKRDQKGLGFRTDLKAKVTHFGPNDAEAVRRPRQHCCSSSRTERVTTISRREERRRAEKARAWERDLRTYMNVDF</sequence>
<dbReference type="Bgee" id="ENSLACG00000008055">
    <property type="expression patterns" value="Expressed in pelvic fin and 6 other cell types or tissues"/>
</dbReference>
<dbReference type="Pfam" id="PF01585">
    <property type="entry name" value="G-patch"/>
    <property type="match status" value="1"/>
</dbReference>
<dbReference type="HOGENOM" id="CLU_048068_1_0_1"/>
<dbReference type="InParanoid" id="H3AHK5"/>